<proteinExistence type="predicted"/>
<protein>
    <recommendedName>
        <fullName evidence="3">Ribosome small subunit-dependent GTPase A</fullName>
    </recommendedName>
</protein>
<organism evidence="1 2">
    <name type="scientific">Streptomyces gamaensis</name>
    <dbReference type="NCBI Taxonomy" id="1763542"/>
    <lineage>
        <taxon>Bacteria</taxon>
        <taxon>Bacillati</taxon>
        <taxon>Actinomycetota</taxon>
        <taxon>Actinomycetes</taxon>
        <taxon>Kitasatosporales</taxon>
        <taxon>Streptomycetaceae</taxon>
        <taxon>Streptomyces</taxon>
    </lineage>
</organism>
<evidence type="ECO:0000313" key="2">
    <source>
        <dbReference type="Proteomes" id="UP001596083"/>
    </source>
</evidence>
<gene>
    <name evidence="1" type="ORF">ACFP1Z_02205</name>
</gene>
<comment type="caution">
    <text evidence="1">The sequence shown here is derived from an EMBL/GenBank/DDBJ whole genome shotgun (WGS) entry which is preliminary data.</text>
</comment>
<name>A0ABW0YR20_9ACTN</name>
<accession>A0ABW0YR20</accession>
<evidence type="ECO:0000313" key="1">
    <source>
        <dbReference type="EMBL" id="MFC5718994.1"/>
    </source>
</evidence>
<evidence type="ECO:0008006" key="3">
    <source>
        <dbReference type="Google" id="ProtNLM"/>
    </source>
</evidence>
<sequence>MTRVWASQVRRGDRVCVRGDWCEVKDVRPDRRGRGNPVVVLLLKNVAAQRMDATARVEVARGGKRVW</sequence>
<keyword evidence="2" id="KW-1185">Reference proteome</keyword>
<reference evidence="2" key="1">
    <citation type="journal article" date="2019" name="Int. J. Syst. Evol. Microbiol.">
        <title>The Global Catalogue of Microorganisms (GCM) 10K type strain sequencing project: providing services to taxonomists for standard genome sequencing and annotation.</title>
        <authorList>
            <consortium name="The Broad Institute Genomics Platform"/>
            <consortium name="The Broad Institute Genome Sequencing Center for Infectious Disease"/>
            <person name="Wu L."/>
            <person name="Ma J."/>
        </authorList>
    </citation>
    <scope>NUCLEOTIDE SEQUENCE [LARGE SCALE GENOMIC DNA]</scope>
    <source>
        <strain evidence="2">CGMCC 4.7304</strain>
    </source>
</reference>
<dbReference type="Proteomes" id="UP001596083">
    <property type="component" value="Unassembled WGS sequence"/>
</dbReference>
<dbReference type="EMBL" id="JBHSPB010000001">
    <property type="protein sequence ID" value="MFC5718994.1"/>
    <property type="molecule type" value="Genomic_DNA"/>
</dbReference>
<dbReference type="RefSeq" id="WP_390313980.1">
    <property type="nucleotide sequence ID" value="NZ_JBHSPB010000001.1"/>
</dbReference>